<sequence>MIRLICVGKNKDKALKSLETEYIRRIGAFDRIQVEEVKDEPNIHVDREAEDRRVRDAEADRVLEKLKPDDRVVLLDLHGDMPDSEEFSRELIRRRDAGHLVFVIAGSLGPGEKLVKRADSRLKLSDLTFTHMMTRVLLLEQIYRGFMIHAGRSYHK</sequence>
<dbReference type="PANTHER" id="PTHR33603:SF1">
    <property type="entry name" value="RIBOSOMAL RNA LARGE SUBUNIT METHYLTRANSFERASE H"/>
    <property type="match status" value="1"/>
</dbReference>
<feature type="binding site" evidence="6">
    <location>
        <begin position="124"/>
        <end position="129"/>
    </location>
    <ligand>
        <name>S-adenosyl-L-methionine</name>
        <dbReference type="ChEBI" id="CHEBI:59789"/>
    </ligand>
</feature>
<keyword evidence="6" id="KW-0963">Cytoplasm</keyword>
<keyword evidence="3 6" id="KW-0808">Transferase</keyword>
<dbReference type="InterPro" id="IPR029026">
    <property type="entry name" value="tRNA_m1G_MTases_N"/>
</dbReference>
<dbReference type="SUPFAM" id="SSF75217">
    <property type="entry name" value="alpha/beta knot"/>
    <property type="match status" value="1"/>
</dbReference>
<protein>
    <recommendedName>
        <fullName evidence="6">Ribosomal RNA large subunit methyltransferase H</fullName>
        <ecNumber evidence="6">2.1.1.177</ecNumber>
    </recommendedName>
    <alternativeName>
        <fullName evidence="6">23S rRNA (pseudouridine1915-N3)-methyltransferase</fullName>
    </alternativeName>
    <alternativeName>
        <fullName evidence="6">23S rRNA m3Psi1915 methyltransferase</fullName>
    </alternativeName>
    <alternativeName>
        <fullName evidence="6">rRNA (pseudouridine-N3-)-methyltransferase RlmH</fullName>
    </alternativeName>
</protein>
<dbReference type="EC" id="2.1.1.177" evidence="6"/>
<evidence type="ECO:0000256" key="2">
    <source>
        <dbReference type="ARBA" id="ARBA00022603"/>
    </source>
</evidence>
<keyword evidence="4 6" id="KW-0949">S-adenosyl-L-methionine</keyword>
<evidence type="ECO:0000256" key="3">
    <source>
        <dbReference type="ARBA" id="ARBA00022679"/>
    </source>
</evidence>
<evidence type="ECO:0000313" key="7">
    <source>
        <dbReference type="EMBL" id="AMK53622.1"/>
    </source>
</evidence>
<evidence type="ECO:0000256" key="5">
    <source>
        <dbReference type="ARBA" id="ARBA00038303"/>
    </source>
</evidence>
<feature type="binding site" evidence="6">
    <location>
        <position position="105"/>
    </location>
    <ligand>
        <name>S-adenosyl-L-methionine</name>
        <dbReference type="ChEBI" id="CHEBI:59789"/>
    </ligand>
</feature>
<evidence type="ECO:0000256" key="6">
    <source>
        <dbReference type="HAMAP-Rule" id="MF_00658"/>
    </source>
</evidence>
<reference evidence="7 8" key="1">
    <citation type="journal article" date="2016" name="Gut Pathog.">
        <title>Whole genome sequencing of "Faecalibaculum rodentium" ALO17, isolated from C57BL/6J laboratory mouse feces.</title>
        <authorList>
            <person name="Lim S."/>
            <person name="Chang D.H."/>
            <person name="Ahn S."/>
            <person name="Kim B.C."/>
        </authorList>
    </citation>
    <scope>NUCLEOTIDE SEQUENCE [LARGE SCALE GENOMIC DNA]</scope>
    <source>
        <strain evidence="7 8">Alo17</strain>
    </source>
</reference>
<dbReference type="HAMAP" id="MF_00658">
    <property type="entry name" value="23SrRNA_methyltr_H"/>
    <property type="match status" value="1"/>
</dbReference>
<dbReference type="InterPro" id="IPR029028">
    <property type="entry name" value="Alpha/beta_knot_MTases"/>
</dbReference>
<dbReference type="InterPro" id="IPR003742">
    <property type="entry name" value="RlmH-like"/>
</dbReference>
<gene>
    <name evidence="6" type="primary">rlmH</name>
    <name evidence="7" type="ORF">AALO17_04880</name>
</gene>
<dbReference type="GO" id="GO:0070038">
    <property type="term" value="F:rRNA (pseudouridine-N3-)-methyltransferase activity"/>
    <property type="evidence" value="ECO:0007669"/>
    <property type="project" value="UniProtKB-UniRule"/>
</dbReference>
<dbReference type="OrthoDB" id="9806643at2"/>
<dbReference type="AlphaFoldDB" id="A0A140DSJ5"/>
<evidence type="ECO:0000256" key="4">
    <source>
        <dbReference type="ARBA" id="ARBA00022691"/>
    </source>
</evidence>
<dbReference type="PATRIC" id="fig|1702221.3.peg.468"/>
<feature type="binding site" evidence="6">
    <location>
        <position position="75"/>
    </location>
    <ligand>
        <name>S-adenosyl-L-methionine</name>
        <dbReference type="ChEBI" id="CHEBI:59789"/>
    </ligand>
</feature>
<organism evidence="7 8">
    <name type="scientific">Faecalibaculum rodentium</name>
    <dbReference type="NCBI Taxonomy" id="1702221"/>
    <lineage>
        <taxon>Bacteria</taxon>
        <taxon>Bacillati</taxon>
        <taxon>Bacillota</taxon>
        <taxon>Erysipelotrichia</taxon>
        <taxon>Erysipelotrichales</taxon>
        <taxon>Erysipelotrichaceae</taxon>
        <taxon>Faecalibaculum</taxon>
    </lineage>
</organism>
<dbReference type="PANTHER" id="PTHR33603">
    <property type="entry name" value="METHYLTRANSFERASE"/>
    <property type="match status" value="1"/>
</dbReference>
<comment type="subcellular location">
    <subcellularLocation>
        <location evidence="6">Cytoplasm</location>
    </subcellularLocation>
</comment>
<comment type="function">
    <text evidence="6">Specifically methylates the pseudouridine at position 1915 (m3Psi1915) in 23S rRNA.</text>
</comment>
<dbReference type="GeneID" id="78477336"/>
<accession>A0A140DSJ5</accession>
<dbReference type="Gene3D" id="3.40.1280.10">
    <property type="match status" value="1"/>
</dbReference>
<keyword evidence="2 6" id="KW-0489">Methyltransferase</keyword>
<dbReference type="PIRSF" id="PIRSF004505">
    <property type="entry name" value="MT_bac"/>
    <property type="match status" value="1"/>
</dbReference>
<evidence type="ECO:0000313" key="8">
    <source>
        <dbReference type="Proteomes" id="UP000069771"/>
    </source>
</evidence>
<dbReference type="EMBL" id="CP011391">
    <property type="protein sequence ID" value="AMK53622.1"/>
    <property type="molecule type" value="Genomic_DNA"/>
</dbReference>
<evidence type="ECO:0000256" key="1">
    <source>
        <dbReference type="ARBA" id="ARBA00022552"/>
    </source>
</evidence>
<dbReference type="GO" id="GO:0005737">
    <property type="term" value="C:cytoplasm"/>
    <property type="evidence" value="ECO:0007669"/>
    <property type="project" value="UniProtKB-SubCell"/>
</dbReference>
<comment type="catalytic activity">
    <reaction evidence="6">
        <text>pseudouridine(1915) in 23S rRNA + S-adenosyl-L-methionine = N(3)-methylpseudouridine(1915) in 23S rRNA + S-adenosyl-L-homocysteine + H(+)</text>
        <dbReference type="Rhea" id="RHEA:42752"/>
        <dbReference type="Rhea" id="RHEA-COMP:10221"/>
        <dbReference type="Rhea" id="RHEA-COMP:10222"/>
        <dbReference type="ChEBI" id="CHEBI:15378"/>
        <dbReference type="ChEBI" id="CHEBI:57856"/>
        <dbReference type="ChEBI" id="CHEBI:59789"/>
        <dbReference type="ChEBI" id="CHEBI:65314"/>
        <dbReference type="ChEBI" id="CHEBI:74486"/>
        <dbReference type="EC" id="2.1.1.177"/>
    </reaction>
</comment>
<dbReference type="KEGG" id="fro:AALO17_04880"/>
<dbReference type="STRING" id="1702221.AALO17_04880"/>
<comment type="subunit">
    <text evidence="6">Homodimer.</text>
</comment>
<dbReference type="RefSeq" id="WP_067554992.1">
    <property type="nucleotide sequence ID" value="NZ_CAMTBT010000018.1"/>
</dbReference>
<dbReference type="Proteomes" id="UP000069771">
    <property type="component" value="Chromosome"/>
</dbReference>
<keyword evidence="8" id="KW-1185">Reference proteome</keyword>
<proteinExistence type="inferred from homology"/>
<keyword evidence="1 6" id="KW-0698">rRNA processing</keyword>
<name>A0A140DSJ5_9FIRM</name>
<dbReference type="CDD" id="cd18081">
    <property type="entry name" value="RlmH-like"/>
    <property type="match status" value="1"/>
</dbReference>
<comment type="similarity">
    <text evidence="5 6">Belongs to the RNA methyltransferase RlmH family.</text>
</comment>
<dbReference type="Pfam" id="PF02590">
    <property type="entry name" value="SPOUT_MTase"/>
    <property type="match status" value="1"/>
</dbReference>